<dbReference type="SUPFAM" id="SSF56563">
    <property type="entry name" value="Major capsid protein gp5"/>
    <property type="match status" value="1"/>
</dbReference>
<evidence type="ECO:0000256" key="1">
    <source>
        <dbReference type="ARBA" id="ARBA00004328"/>
    </source>
</evidence>
<dbReference type="InterPro" id="IPR024455">
    <property type="entry name" value="Phage_capsid"/>
</dbReference>
<name>A0ABX0X718_9BACT</name>
<evidence type="ECO:0000313" key="5">
    <source>
        <dbReference type="EMBL" id="NJC24794.1"/>
    </source>
</evidence>
<dbReference type="NCBIfam" id="TIGR01554">
    <property type="entry name" value="major_cap_HK97"/>
    <property type="match status" value="1"/>
</dbReference>
<keyword evidence="6" id="KW-1185">Reference proteome</keyword>
<sequence>MTKSQELRKEIQTRSQKLSAIHVKLANEGRSTFTDEESKQAKALQAEIEDLDERATSLEFVEARDAADASKETKPVAIAGGNEASKSEEREMEKIVREFSFTRGLGMELRKEKLDGLEKEMRDAAISEAAGFGGKIEGIAVPASFMAASKRASIVGNQASAGVTVATDLSADLIDSNRPKPRIVELGARVIEGLTANLEMVRVTGHMISKWKGEIETADETTPTFGKIEMSPKRLTAYTEASKQLLIQSNTPADYEAFLRRDLLKADELALDKAALTGSGVGSIPRGILNTAGINLVQLGANGAVITRPKIVAMLRAMGVADVSLDNLAFLTNPEVMAELMVTTIAQGSDRYLLESAKGGTLMGYPIKFSTQVPNKGEKGTSGETLSSMIFGDFSEVIIGGWGGRDVILDPFTKALEGMVRIVSNSYKDVVVRRPQSFSAVIDINTEATAA</sequence>
<dbReference type="EMBL" id="JAATJH010000001">
    <property type="protein sequence ID" value="NJC24794.1"/>
    <property type="molecule type" value="Genomic_DNA"/>
</dbReference>
<evidence type="ECO:0000256" key="3">
    <source>
        <dbReference type="SAM" id="MobiDB-lite"/>
    </source>
</evidence>
<accession>A0ABX0X718</accession>
<feature type="coiled-coil region" evidence="2">
    <location>
        <begin position="34"/>
        <end position="61"/>
    </location>
</feature>
<dbReference type="InterPro" id="IPR054612">
    <property type="entry name" value="Phage_capsid-like_C"/>
</dbReference>
<dbReference type="Proteomes" id="UP000770785">
    <property type="component" value="Unassembled WGS sequence"/>
</dbReference>
<gene>
    <name evidence="5" type="ORF">GGR27_000275</name>
</gene>
<dbReference type="RefSeq" id="WP_168035602.1">
    <property type="nucleotide sequence ID" value="NZ_JAATJH010000001.1"/>
</dbReference>
<proteinExistence type="predicted"/>
<dbReference type="Pfam" id="PF05065">
    <property type="entry name" value="Phage_capsid"/>
    <property type="match status" value="1"/>
</dbReference>
<organism evidence="5 6">
    <name type="scientific">Neolewinella antarctica</name>
    <dbReference type="NCBI Taxonomy" id="442734"/>
    <lineage>
        <taxon>Bacteria</taxon>
        <taxon>Pseudomonadati</taxon>
        <taxon>Bacteroidota</taxon>
        <taxon>Saprospiria</taxon>
        <taxon>Saprospirales</taxon>
        <taxon>Lewinellaceae</taxon>
        <taxon>Neolewinella</taxon>
    </lineage>
</organism>
<evidence type="ECO:0000259" key="4">
    <source>
        <dbReference type="Pfam" id="PF05065"/>
    </source>
</evidence>
<reference evidence="5 6" key="1">
    <citation type="submission" date="2020-03" db="EMBL/GenBank/DDBJ databases">
        <title>Genomic Encyclopedia of Type Strains, Phase IV (KMG-IV): sequencing the most valuable type-strain genomes for metagenomic binning, comparative biology and taxonomic classification.</title>
        <authorList>
            <person name="Goeker M."/>
        </authorList>
    </citation>
    <scope>NUCLEOTIDE SEQUENCE [LARGE SCALE GENOMIC DNA]</scope>
    <source>
        <strain evidence="5 6">DSM 105096</strain>
    </source>
</reference>
<feature type="region of interest" description="Disordered" evidence="3">
    <location>
        <begin position="71"/>
        <end position="91"/>
    </location>
</feature>
<feature type="domain" description="Phage capsid-like C-terminal" evidence="4">
    <location>
        <begin position="162"/>
        <end position="439"/>
    </location>
</feature>
<protein>
    <submittedName>
        <fullName evidence="5">HK97 family phage major capsid protein</fullName>
    </submittedName>
</protein>
<evidence type="ECO:0000313" key="6">
    <source>
        <dbReference type="Proteomes" id="UP000770785"/>
    </source>
</evidence>
<evidence type="ECO:0000256" key="2">
    <source>
        <dbReference type="SAM" id="Coils"/>
    </source>
</evidence>
<dbReference type="Gene3D" id="3.30.2400.10">
    <property type="entry name" value="Major capsid protein gp5"/>
    <property type="match status" value="1"/>
</dbReference>
<comment type="caution">
    <text evidence="5">The sequence shown here is derived from an EMBL/GenBank/DDBJ whole genome shotgun (WGS) entry which is preliminary data.</text>
</comment>
<comment type="subcellular location">
    <subcellularLocation>
        <location evidence="1">Virion</location>
    </subcellularLocation>
</comment>
<keyword evidence="2" id="KW-0175">Coiled coil</keyword>